<proteinExistence type="predicted"/>
<dbReference type="EMBL" id="JASCZI010211570">
    <property type="protein sequence ID" value="MED6194553.1"/>
    <property type="molecule type" value="Genomic_DNA"/>
</dbReference>
<organism evidence="1 2">
    <name type="scientific">Stylosanthes scabra</name>
    <dbReference type="NCBI Taxonomy" id="79078"/>
    <lineage>
        <taxon>Eukaryota</taxon>
        <taxon>Viridiplantae</taxon>
        <taxon>Streptophyta</taxon>
        <taxon>Embryophyta</taxon>
        <taxon>Tracheophyta</taxon>
        <taxon>Spermatophyta</taxon>
        <taxon>Magnoliopsida</taxon>
        <taxon>eudicotyledons</taxon>
        <taxon>Gunneridae</taxon>
        <taxon>Pentapetalae</taxon>
        <taxon>rosids</taxon>
        <taxon>fabids</taxon>
        <taxon>Fabales</taxon>
        <taxon>Fabaceae</taxon>
        <taxon>Papilionoideae</taxon>
        <taxon>50 kb inversion clade</taxon>
        <taxon>dalbergioids sensu lato</taxon>
        <taxon>Dalbergieae</taxon>
        <taxon>Pterocarpus clade</taxon>
        <taxon>Stylosanthes</taxon>
    </lineage>
</organism>
<name>A0ABU6XD08_9FABA</name>
<reference evidence="1 2" key="1">
    <citation type="journal article" date="2023" name="Plants (Basel)">
        <title>Bridging the Gap: Combining Genomics and Transcriptomics Approaches to Understand Stylosanthes scabra, an Orphan Legume from the Brazilian Caatinga.</title>
        <authorList>
            <person name="Ferreira-Neto J.R.C."/>
            <person name="da Silva M.D."/>
            <person name="Binneck E."/>
            <person name="de Melo N.F."/>
            <person name="da Silva R.H."/>
            <person name="de Melo A.L.T.M."/>
            <person name="Pandolfi V."/>
            <person name="Bustamante F.O."/>
            <person name="Brasileiro-Vidal A.C."/>
            <person name="Benko-Iseppon A.M."/>
        </authorList>
    </citation>
    <scope>NUCLEOTIDE SEQUENCE [LARGE SCALE GENOMIC DNA]</scope>
    <source>
        <tissue evidence="1">Leaves</tissue>
    </source>
</reference>
<evidence type="ECO:0000313" key="1">
    <source>
        <dbReference type="EMBL" id="MED6194553.1"/>
    </source>
</evidence>
<gene>
    <name evidence="1" type="ORF">PIB30_029710</name>
</gene>
<sequence length="81" mass="8763">MVMVDASSPSIPDVEKILSLSFSVVETIDMVDGSGGDEVVVGKTNIRALVRLKGAERSDWKRCHRPQNVGSHDIGEEIQLG</sequence>
<accession>A0ABU6XD08</accession>
<protein>
    <submittedName>
        <fullName evidence="1">Uncharacterized protein</fullName>
    </submittedName>
</protein>
<dbReference type="Proteomes" id="UP001341840">
    <property type="component" value="Unassembled WGS sequence"/>
</dbReference>
<evidence type="ECO:0000313" key="2">
    <source>
        <dbReference type="Proteomes" id="UP001341840"/>
    </source>
</evidence>
<comment type="caution">
    <text evidence="1">The sequence shown here is derived from an EMBL/GenBank/DDBJ whole genome shotgun (WGS) entry which is preliminary data.</text>
</comment>
<keyword evidence="2" id="KW-1185">Reference proteome</keyword>